<evidence type="ECO:0000313" key="2">
    <source>
        <dbReference type="Proteomes" id="UP000768646"/>
    </source>
</evidence>
<name>A0ACB7CBL3_9ASCO</name>
<evidence type="ECO:0000313" key="1">
    <source>
        <dbReference type="EMBL" id="KAG4303867.1"/>
    </source>
</evidence>
<sequence length="445" mass="51032">MIENHQIQERSGNKEYWEPSSWRCKPIQQKITYENQEALDASLNKLRSLPPLVHFEEILHLKEQLRDVALHKSFLLQGGDCAESFNACTPDLIETKLKVILQMSIILILGINIPVVKVARIAGQFAKPRSKLTEMINGKEVLTFRGESVNSYSSDDRQPNPERLVAAYFHSSATLNYIRLLSSSKTYGLYTLIKQDISFLENNNIKDDCFTNKSSLLQNLDIFTSHEGLLLDYEECMTRKIRDPKTNEMKWWNLGAHFLWIGDRTKSVDGAHVEYFKGIENPIGIKVGPTMEPEELIKLLDILDPKRELGKITLIFRYGYDKIKKYLPQHIKAVQSSNHKTIFVSDPMHGNTLSSTKYPHLKTRDFSHILLELKSCFDLCKAYGSQLNGVHFEMTGEEVTECLGGSIQLEDKDLSKIYKTLCDPRLNCQQSLEIASLIVKFWNKN</sequence>
<comment type="caution">
    <text evidence="1">The sequence shown here is derived from an EMBL/GenBank/DDBJ whole genome shotgun (WGS) entry which is preliminary data.</text>
</comment>
<keyword evidence="2" id="KW-1185">Reference proteome</keyword>
<dbReference type="Proteomes" id="UP000768646">
    <property type="component" value="Unassembled WGS sequence"/>
</dbReference>
<dbReference type="EMBL" id="JABTEG010000017">
    <property type="protein sequence ID" value="KAG4303867.1"/>
    <property type="molecule type" value="Genomic_DNA"/>
</dbReference>
<proteinExistence type="predicted"/>
<accession>A0ACB7CBL3</accession>
<protein>
    <submittedName>
        <fullName evidence="1">Uncharacterized protein</fullName>
    </submittedName>
</protein>
<gene>
    <name evidence="1" type="ORF">PORY_002721</name>
</gene>
<reference evidence="1 2" key="1">
    <citation type="journal article" date="2021" name="Commun. Biol.">
        <title>Genomic insights into the host specific adaptation of the Pneumocystis genus.</title>
        <authorList>
            <person name="Cisse O.H."/>
            <person name="Ma L."/>
            <person name="Dekker J.P."/>
            <person name="Khil P.P."/>
            <person name="Youn J.-H."/>
            <person name="Brenchley J.M."/>
            <person name="Blair R."/>
            <person name="Pahar B."/>
            <person name="Chabe M."/>
            <person name="Van Rompay K.K.A."/>
            <person name="Keesler R."/>
            <person name="Sukura A."/>
            <person name="Hirsch V."/>
            <person name="Kutty G."/>
            <person name="Liu Y."/>
            <person name="Peng L."/>
            <person name="Chen J."/>
            <person name="Song J."/>
            <person name="Weissenbacher-Lang C."/>
            <person name="Xu J."/>
            <person name="Upham N.S."/>
            <person name="Stajich J.E."/>
            <person name="Cuomo C.A."/>
            <person name="Cushion M.T."/>
            <person name="Kovacs J.A."/>
        </authorList>
    </citation>
    <scope>NUCLEOTIDE SEQUENCE [LARGE SCALE GENOMIC DNA]</scope>
    <source>
        <strain evidence="1 2">RABM</strain>
    </source>
</reference>
<organism evidence="1 2">
    <name type="scientific">Pneumocystis oryctolagi</name>
    <dbReference type="NCBI Taxonomy" id="42067"/>
    <lineage>
        <taxon>Eukaryota</taxon>
        <taxon>Fungi</taxon>
        <taxon>Dikarya</taxon>
        <taxon>Ascomycota</taxon>
        <taxon>Taphrinomycotina</taxon>
        <taxon>Pneumocystomycetes</taxon>
        <taxon>Pneumocystaceae</taxon>
        <taxon>Pneumocystis</taxon>
    </lineage>
</organism>